<feature type="domain" description="AB hydrolase-1" evidence="1">
    <location>
        <begin position="30"/>
        <end position="111"/>
    </location>
</feature>
<dbReference type="AlphaFoldDB" id="A0A1D3KZQ2"/>
<reference evidence="2 3" key="1">
    <citation type="submission" date="2016-08" db="EMBL/GenBank/DDBJ databases">
        <authorList>
            <person name="Seilhamer J.J."/>
        </authorList>
    </citation>
    <scope>NUCLEOTIDE SEQUENCE [LARGE SCALE GENOMIC DNA]</scope>
    <source>
        <strain evidence="2">Buetzberg</strain>
    </source>
</reference>
<evidence type="ECO:0000313" key="2">
    <source>
        <dbReference type="EMBL" id="SCG84847.1"/>
    </source>
</evidence>
<evidence type="ECO:0000313" key="3">
    <source>
        <dbReference type="Proteomes" id="UP000094707"/>
    </source>
</evidence>
<dbReference type="EMBL" id="LT607756">
    <property type="protein sequence ID" value="SCG84847.1"/>
    <property type="molecule type" value="Genomic_DNA"/>
</dbReference>
<keyword evidence="3" id="KW-1185">Reference proteome</keyword>
<dbReference type="Proteomes" id="UP000094707">
    <property type="component" value="Chromosome I"/>
</dbReference>
<sequence>MEIRREDILGEGFTVPCVTTLPEDAVGAAVIVHGYGGSKEEQLGLAWRLALCGVAAFAVDIRGHGENMHTLDENALDDLEMAIEYAGDFGKVAAVGHSMGGRLALVSSADYRIGISPSLGRTFHEGIHEVMGAKRSYRVIELSPDTVFDMMRDLPAGRFETDTTFIVYGQKDIHEIFQRCQELESHGVPAVMIDNALHHDIYTLEETFEVVCGKVGEWWDYKITNFR</sequence>
<dbReference type="STRING" id="118062.MCBB_0265"/>
<dbReference type="Gene3D" id="3.40.50.1820">
    <property type="entry name" value="alpha/beta hydrolase"/>
    <property type="match status" value="1"/>
</dbReference>
<dbReference type="SUPFAM" id="SSF53474">
    <property type="entry name" value="alpha/beta-Hydrolases"/>
    <property type="match status" value="1"/>
</dbReference>
<organism evidence="2 3">
    <name type="scientific">Methanobacterium congolense</name>
    <dbReference type="NCBI Taxonomy" id="118062"/>
    <lineage>
        <taxon>Archaea</taxon>
        <taxon>Methanobacteriati</taxon>
        <taxon>Methanobacteriota</taxon>
        <taxon>Methanomada group</taxon>
        <taxon>Methanobacteria</taxon>
        <taxon>Methanobacteriales</taxon>
        <taxon>Methanobacteriaceae</taxon>
        <taxon>Methanobacterium</taxon>
    </lineage>
</organism>
<dbReference type="Pfam" id="PF00561">
    <property type="entry name" value="Abhydrolase_1"/>
    <property type="match status" value="1"/>
</dbReference>
<protein>
    <recommendedName>
        <fullName evidence="1">AB hydrolase-1 domain-containing protein</fullName>
    </recommendedName>
</protein>
<name>A0A1D3KZQ2_9EURY</name>
<dbReference type="InterPro" id="IPR000073">
    <property type="entry name" value="AB_hydrolase_1"/>
</dbReference>
<dbReference type="InterPro" id="IPR029058">
    <property type="entry name" value="AB_hydrolase_fold"/>
</dbReference>
<dbReference type="OrthoDB" id="69293at2157"/>
<dbReference type="RefSeq" id="WP_071905918.1">
    <property type="nucleotide sequence ID" value="NZ_LT607756.1"/>
</dbReference>
<accession>A0A1D3KZQ2</accession>
<dbReference type="GeneID" id="30411129"/>
<dbReference type="PATRIC" id="fig|129848.4.peg.269"/>
<gene>
    <name evidence="2" type="ORF">MCBB_0265</name>
</gene>
<proteinExistence type="predicted"/>
<dbReference type="KEGG" id="mcub:MCBB_0265"/>
<evidence type="ECO:0000259" key="1">
    <source>
        <dbReference type="Pfam" id="PF00561"/>
    </source>
</evidence>